<dbReference type="WBParaSite" id="JU765_v2.g19759.t1">
    <property type="protein sequence ID" value="JU765_v2.g19759.t1"/>
    <property type="gene ID" value="JU765_v2.g19759"/>
</dbReference>
<proteinExistence type="predicted"/>
<dbReference type="Proteomes" id="UP000887576">
    <property type="component" value="Unplaced"/>
</dbReference>
<reference evidence="2" key="1">
    <citation type="submission" date="2022-11" db="UniProtKB">
        <authorList>
            <consortium name="WormBaseParasite"/>
        </authorList>
    </citation>
    <scope>IDENTIFICATION</scope>
</reference>
<organism evidence="1 2">
    <name type="scientific">Panagrolaimus sp. JU765</name>
    <dbReference type="NCBI Taxonomy" id="591449"/>
    <lineage>
        <taxon>Eukaryota</taxon>
        <taxon>Metazoa</taxon>
        <taxon>Ecdysozoa</taxon>
        <taxon>Nematoda</taxon>
        <taxon>Chromadorea</taxon>
        <taxon>Rhabditida</taxon>
        <taxon>Tylenchina</taxon>
        <taxon>Panagrolaimomorpha</taxon>
        <taxon>Panagrolaimoidea</taxon>
        <taxon>Panagrolaimidae</taxon>
        <taxon>Panagrolaimus</taxon>
    </lineage>
</organism>
<evidence type="ECO:0000313" key="1">
    <source>
        <dbReference type="Proteomes" id="UP000887576"/>
    </source>
</evidence>
<sequence length="142" mass="16180">MEAVQGVEFKSERGGIKIAAGGFVYNIDRRSKTDPNIMTLRCEKNCLRPAECKGRSKSVNLMVTITVQHQHSPNHEYAQAQILKRELYNKAESSANNRQTKDAFLEKISDGILQYLPSEEAIFRSMQRQRTKNNEPIPTPKD</sequence>
<accession>A0AC34QVF3</accession>
<evidence type="ECO:0000313" key="2">
    <source>
        <dbReference type="WBParaSite" id="JU765_v2.g19759.t1"/>
    </source>
</evidence>
<protein>
    <submittedName>
        <fullName evidence="2">FLYWCH-type domain-containing protein</fullName>
    </submittedName>
</protein>
<name>A0AC34QVF3_9BILA</name>